<dbReference type="Proteomes" id="UP000233551">
    <property type="component" value="Unassembled WGS sequence"/>
</dbReference>
<evidence type="ECO:0000313" key="3">
    <source>
        <dbReference type="Proteomes" id="UP000233551"/>
    </source>
</evidence>
<evidence type="ECO:0000256" key="1">
    <source>
        <dbReference type="SAM" id="MobiDB-lite"/>
    </source>
</evidence>
<gene>
    <name evidence="2" type="ORF">CRG98_018673</name>
</gene>
<protein>
    <submittedName>
        <fullName evidence="2">Uncharacterized protein</fullName>
    </submittedName>
</protein>
<evidence type="ECO:0000313" key="2">
    <source>
        <dbReference type="EMBL" id="PKI60927.1"/>
    </source>
</evidence>
<dbReference type="AlphaFoldDB" id="A0A2I0JX85"/>
<sequence length="123" mass="12501">MRGKSPKVGPKPDAINAGPKPDAGQSPKVGSKPDVGLEPDAVNAGPEPDARPKPNTVDAGPEPDVGPKPNKVGRPSVHSSPCHGERVKAAGGLPAKVGMTRRSCGVGGRVGRPLVIARLAMER</sequence>
<name>A0A2I0JX85_PUNGR</name>
<accession>A0A2I0JX85</accession>
<proteinExistence type="predicted"/>
<feature type="region of interest" description="Disordered" evidence="1">
    <location>
        <begin position="1"/>
        <end position="108"/>
    </location>
</feature>
<organism evidence="2 3">
    <name type="scientific">Punica granatum</name>
    <name type="common">Pomegranate</name>
    <dbReference type="NCBI Taxonomy" id="22663"/>
    <lineage>
        <taxon>Eukaryota</taxon>
        <taxon>Viridiplantae</taxon>
        <taxon>Streptophyta</taxon>
        <taxon>Embryophyta</taxon>
        <taxon>Tracheophyta</taxon>
        <taxon>Spermatophyta</taxon>
        <taxon>Magnoliopsida</taxon>
        <taxon>eudicotyledons</taxon>
        <taxon>Gunneridae</taxon>
        <taxon>Pentapetalae</taxon>
        <taxon>rosids</taxon>
        <taxon>malvids</taxon>
        <taxon>Myrtales</taxon>
        <taxon>Lythraceae</taxon>
        <taxon>Punica</taxon>
    </lineage>
</organism>
<keyword evidence="3" id="KW-1185">Reference proteome</keyword>
<dbReference type="EMBL" id="PGOL01001097">
    <property type="protein sequence ID" value="PKI60927.1"/>
    <property type="molecule type" value="Genomic_DNA"/>
</dbReference>
<reference evidence="2 3" key="1">
    <citation type="submission" date="2017-11" db="EMBL/GenBank/DDBJ databases">
        <title>De-novo sequencing of pomegranate (Punica granatum L.) genome.</title>
        <authorList>
            <person name="Akparov Z."/>
            <person name="Amiraslanov A."/>
            <person name="Hajiyeva S."/>
            <person name="Abbasov M."/>
            <person name="Kaur K."/>
            <person name="Hamwieh A."/>
            <person name="Solovyev V."/>
            <person name="Salamov A."/>
            <person name="Braich B."/>
            <person name="Kosarev P."/>
            <person name="Mahmoud A."/>
            <person name="Hajiyev E."/>
            <person name="Babayeva S."/>
            <person name="Izzatullayeva V."/>
            <person name="Mammadov A."/>
            <person name="Mammadov A."/>
            <person name="Sharifova S."/>
            <person name="Ojaghi J."/>
            <person name="Eynullazada K."/>
            <person name="Bayramov B."/>
            <person name="Abdulazimova A."/>
            <person name="Shahmuradov I."/>
        </authorList>
    </citation>
    <scope>NUCLEOTIDE SEQUENCE [LARGE SCALE GENOMIC DNA]</scope>
    <source>
        <strain evidence="3">cv. AG2017</strain>
        <tissue evidence="2">Leaf</tissue>
    </source>
</reference>
<comment type="caution">
    <text evidence="2">The sequence shown here is derived from an EMBL/GenBank/DDBJ whole genome shotgun (WGS) entry which is preliminary data.</text>
</comment>